<proteinExistence type="predicted"/>
<feature type="compositionally biased region" description="Basic and acidic residues" evidence="1">
    <location>
        <begin position="161"/>
        <end position="178"/>
    </location>
</feature>
<organism evidence="2 3">
    <name type="scientific">Effrenium voratum</name>
    <dbReference type="NCBI Taxonomy" id="2562239"/>
    <lineage>
        <taxon>Eukaryota</taxon>
        <taxon>Sar</taxon>
        <taxon>Alveolata</taxon>
        <taxon>Dinophyceae</taxon>
        <taxon>Suessiales</taxon>
        <taxon>Symbiodiniaceae</taxon>
        <taxon>Effrenium</taxon>
    </lineage>
</organism>
<feature type="region of interest" description="Disordered" evidence="1">
    <location>
        <begin position="154"/>
        <end position="178"/>
    </location>
</feature>
<sequence length="760" mass="85248">MNHTVRSVQRLVQLSPDVAKADQLLLAELGILDFVDALCAQLLKLRPEVSKMAPLLRGALDTFLAQRMPHSSSGGSLCRLLTPDKPLSRQISAEGSPKTEDRRLSWEGETRFWRRLGGQGEYQGGSRLRLLRMDALTRNWCCFFVDLKAGPSKARQYRSKQRQEPRAHEQPAHDDKCPLCKGREEATEVLRVWPDGRLEEREGLPEQEEDKTKWLVRVLRNPFPYLLTPQELYEKSFPGDRSKHAACFGDHDNHAANPDADHPLYRMVDGFGASEVVVESPTHNALIGIAEDNQVINTLRAMAARGRSLRKCQRVLQLMYFKQYGMEASGSLIHPHMQICSLPIVSRSLEQRLKDHKDFFDVHGCTGVHRLYVEDVIGGHAVSVARLVHQTEHFVASVPFAQVPRGRMIIAPKRHSPRFEDSTEEELKDLGRLLRLLLAGLYRFKDDPSYNLFWESAPTEHAFANREEERLTVEKSFCWTLHIRVPHKASGFGLASGVDVTRQLPEEEAKEMRTALLQEVAYPVRTVGFDAEQLNLEFPNTVGPFVMVKAQLVEAFNEFFTLPEASRPDPTSETSFMMGLQPCHIGLEEHDILFCHCSPLHPTTLSAASRAAAGIPKTANFFAWAYPVEKSKVPDLWHLSGPERAFLEYGGYVYYDKDCNVVGTTSISPTSVGTGLIFGGSLPLAEEVADALAKQGRFQEVTLEPLLRKGATHFAWVRPREFASTQCPSGAFAYKFDGGGEARYFPVAGKPVLSEPALQL</sequence>
<protein>
    <recommendedName>
        <fullName evidence="4">Galactose-1-phosphate uridylyltransferase</fullName>
    </recommendedName>
</protein>
<dbReference type="Proteomes" id="UP001178507">
    <property type="component" value="Unassembled WGS sequence"/>
</dbReference>
<dbReference type="SUPFAM" id="SSF54197">
    <property type="entry name" value="HIT-like"/>
    <property type="match status" value="2"/>
</dbReference>
<dbReference type="EMBL" id="CAUJNA010000253">
    <property type="protein sequence ID" value="CAJ1374454.1"/>
    <property type="molecule type" value="Genomic_DNA"/>
</dbReference>
<dbReference type="InterPro" id="IPR053177">
    <property type="entry name" value="ADP-glucose_phosphorylase"/>
</dbReference>
<evidence type="ECO:0000256" key="1">
    <source>
        <dbReference type="SAM" id="MobiDB-lite"/>
    </source>
</evidence>
<comment type="caution">
    <text evidence="2">The sequence shown here is derived from an EMBL/GenBank/DDBJ whole genome shotgun (WGS) entry which is preliminary data.</text>
</comment>
<dbReference type="AlphaFoldDB" id="A0AA36HU15"/>
<dbReference type="Gene3D" id="3.30.428.10">
    <property type="entry name" value="HIT-like"/>
    <property type="match status" value="2"/>
</dbReference>
<gene>
    <name evidence="2" type="ORF">EVOR1521_LOCUS4010</name>
</gene>
<dbReference type="InterPro" id="IPR036265">
    <property type="entry name" value="HIT-like_sf"/>
</dbReference>
<evidence type="ECO:0000313" key="2">
    <source>
        <dbReference type="EMBL" id="CAJ1374454.1"/>
    </source>
</evidence>
<keyword evidence="3" id="KW-1185">Reference proteome</keyword>
<reference evidence="2" key="1">
    <citation type="submission" date="2023-08" db="EMBL/GenBank/DDBJ databases">
        <authorList>
            <person name="Chen Y."/>
            <person name="Shah S."/>
            <person name="Dougan E. K."/>
            <person name="Thang M."/>
            <person name="Chan C."/>
        </authorList>
    </citation>
    <scope>NUCLEOTIDE SEQUENCE</scope>
</reference>
<evidence type="ECO:0000313" key="3">
    <source>
        <dbReference type="Proteomes" id="UP001178507"/>
    </source>
</evidence>
<dbReference type="PANTHER" id="PTHR42763">
    <property type="entry name" value="ADP-GLUCOSE PHOSPHORYLASE"/>
    <property type="match status" value="1"/>
</dbReference>
<evidence type="ECO:0008006" key="4">
    <source>
        <dbReference type="Google" id="ProtNLM"/>
    </source>
</evidence>
<dbReference type="PANTHER" id="PTHR42763:SF2">
    <property type="entry name" value="ADP-GLUCOSE PHOSPHORYLASE"/>
    <property type="match status" value="1"/>
</dbReference>
<accession>A0AA36HU15</accession>
<name>A0AA36HU15_9DINO</name>